<reference evidence="8 9" key="1">
    <citation type="journal article" date="2016" name="Int. J. Syst. Evol. Microbiol.">
        <title>Pyruvatibacter mobilis gen. nov., sp. nov., a marine bacterium from the culture broth of Picochlorum sp. 122.</title>
        <authorList>
            <person name="Wang G."/>
            <person name="Tang M."/>
            <person name="Wu H."/>
            <person name="Dai S."/>
            <person name="Li T."/>
            <person name="Chen C."/>
            <person name="He H."/>
            <person name="Fan J."/>
            <person name="Xiang W."/>
            <person name="Li X."/>
        </authorList>
    </citation>
    <scope>NUCLEOTIDE SEQUENCE [LARGE SCALE GENOMIC DNA]</scope>
    <source>
        <strain evidence="8 9">GYP-11</strain>
    </source>
</reference>
<dbReference type="Proteomes" id="UP000470384">
    <property type="component" value="Unassembled WGS sequence"/>
</dbReference>
<dbReference type="Pfam" id="PF06305">
    <property type="entry name" value="LapA_dom"/>
    <property type="match status" value="1"/>
</dbReference>
<proteinExistence type="predicted"/>
<comment type="caution">
    <text evidence="8">The sequence shown here is derived from an EMBL/GenBank/DDBJ whole genome shotgun (WGS) entry which is preliminary data.</text>
</comment>
<gene>
    <name evidence="8" type="ORF">GTQ45_03840</name>
</gene>
<evidence type="ECO:0000256" key="6">
    <source>
        <dbReference type="SAM" id="Phobius"/>
    </source>
</evidence>
<dbReference type="GO" id="GO:0005886">
    <property type="term" value="C:plasma membrane"/>
    <property type="evidence" value="ECO:0007669"/>
    <property type="project" value="InterPro"/>
</dbReference>
<accession>A0A845Q8Y6</accession>
<organism evidence="8 9">
    <name type="scientific">Pyruvatibacter mobilis</name>
    <dbReference type="NCBI Taxonomy" id="1712261"/>
    <lineage>
        <taxon>Bacteria</taxon>
        <taxon>Pseudomonadati</taxon>
        <taxon>Pseudomonadota</taxon>
        <taxon>Alphaproteobacteria</taxon>
        <taxon>Hyphomicrobiales</taxon>
        <taxon>Parvibaculaceae</taxon>
        <taxon>Pyruvatibacter</taxon>
    </lineage>
</organism>
<evidence type="ECO:0000256" key="4">
    <source>
        <dbReference type="ARBA" id="ARBA00023136"/>
    </source>
</evidence>
<evidence type="ECO:0000259" key="7">
    <source>
        <dbReference type="Pfam" id="PF06305"/>
    </source>
</evidence>
<dbReference type="InterPro" id="IPR010445">
    <property type="entry name" value="LapA_dom"/>
</dbReference>
<dbReference type="OrthoDB" id="7868067at2"/>
<keyword evidence="4 6" id="KW-0472">Membrane</keyword>
<keyword evidence="2 6" id="KW-0812">Transmembrane</keyword>
<dbReference type="RefSeq" id="WP_027842961.1">
    <property type="nucleotide sequence ID" value="NZ_BMHN01000001.1"/>
</dbReference>
<evidence type="ECO:0000256" key="3">
    <source>
        <dbReference type="ARBA" id="ARBA00022989"/>
    </source>
</evidence>
<feature type="domain" description="Lipopolysaccharide assembly protein A" evidence="7">
    <location>
        <begin position="43"/>
        <end position="91"/>
    </location>
</feature>
<evidence type="ECO:0000256" key="5">
    <source>
        <dbReference type="SAM" id="MobiDB-lite"/>
    </source>
</evidence>
<dbReference type="AlphaFoldDB" id="A0A845Q8Y6"/>
<evidence type="ECO:0000313" key="9">
    <source>
        <dbReference type="Proteomes" id="UP000470384"/>
    </source>
</evidence>
<protein>
    <submittedName>
        <fullName evidence="8">DUF1049 domain-containing protein</fullName>
    </submittedName>
</protein>
<keyword evidence="1" id="KW-1003">Cell membrane</keyword>
<name>A0A845Q8Y6_9HYPH</name>
<dbReference type="EMBL" id="WXYQ01000004">
    <property type="protein sequence ID" value="NBG94859.1"/>
    <property type="molecule type" value="Genomic_DNA"/>
</dbReference>
<feature type="transmembrane region" description="Helical" evidence="6">
    <location>
        <begin position="40"/>
        <end position="68"/>
    </location>
</feature>
<evidence type="ECO:0000313" key="8">
    <source>
        <dbReference type="EMBL" id="NBG94859.1"/>
    </source>
</evidence>
<feature type="region of interest" description="Disordered" evidence="5">
    <location>
        <begin position="78"/>
        <end position="117"/>
    </location>
</feature>
<sequence length="117" mass="12469">MTLKTWFILIPCIIVGVVLTLANLAPVQFSLDPFSDVRPAFAVTVPLIVVIFAAFGLGMVAGSLAAWAGQHRNRVEGRAAKRELKRVQKQQTDTDGLTALPDTRGSATPALPTARSA</sequence>
<keyword evidence="9" id="KW-1185">Reference proteome</keyword>
<evidence type="ECO:0000256" key="2">
    <source>
        <dbReference type="ARBA" id="ARBA00022692"/>
    </source>
</evidence>
<dbReference type="GeneID" id="300655768"/>
<evidence type="ECO:0000256" key="1">
    <source>
        <dbReference type="ARBA" id="ARBA00022475"/>
    </source>
</evidence>
<keyword evidence="3 6" id="KW-1133">Transmembrane helix</keyword>